<dbReference type="AlphaFoldDB" id="A0AAV4J9W7"/>
<gene>
    <name evidence="1" type="ORF">ElyMa_005026100</name>
</gene>
<organism evidence="1 2">
    <name type="scientific">Elysia marginata</name>
    <dbReference type="NCBI Taxonomy" id="1093978"/>
    <lineage>
        <taxon>Eukaryota</taxon>
        <taxon>Metazoa</taxon>
        <taxon>Spiralia</taxon>
        <taxon>Lophotrochozoa</taxon>
        <taxon>Mollusca</taxon>
        <taxon>Gastropoda</taxon>
        <taxon>Heterobranchia</taxon>
        <taxon>Euthyneura</taxon>
        <taxon>Panpulmonata</taxon>
        <taxon>Sacoglossa</taxon>
        <taxon>Placobranchoidea</taxon>
        <taxon>Plakobranchidae</taxon>
        <taxon>Elysia</taxon>
    </lineage>
</organism>
<dbReference type="EMBL" id="BMAT01010056">
    <property type="protein sequence ID" value="GFS19201.1"/>
    <property type="molecule type" value="Genomic_DNA"/>
</dbReference>
<evidence type="ECO:0000313" key="1">
    <source>
        <dbReference type="EMBL" id="GFS19201.1"/>
    </source>
</evidence>
<comment type="caution">
    <text evidence="1">The sequence shown here is derived from an EMBL/GenBank/DDBJ whole genome shotgun (WGS) entry which is preliminary data.</text>
</comment>
<keyword evidence="2" id="KW-1185">Reference proteome</keyword>
<accession>A0AAV4J9W7</accession>
<name>A0AAV4J9W7_9GAST</name>
<proteinExistence type="predicted"/>
<sequence length="92" mass="10383">MTEIENYANNVRWDPGVNDDDFDAGNNSSKLFERSRIKALAGHMIRYLYQLTVISCIVAKANEICATIAFSLSLKFLWMKCTKKFSVADVLG</sequence>
<evidence type="ECO:0000313" key="2">
    <source>
        <dbReference type="Proteomes" id="UP000762676"/>
    </source>
</evidence>
<protein>
    <submittedName>
        <fullName evidence="1">Spectrin beta chain</fullName>
    </submittedName>
</protein>
<reference evidence="1 2" key="1">
    <citation type="journal article" date="2021" name="Elife">
        <title>Chloroplast acquisition without the gene transfer in kleptoplastic sea slugs, Plakobranchus ocellatus.</title>
        <authorList>
            <person name="Maeda T."/>
            <person name="Takahashi S."/>
            <person name="Yoshida T."/>
            <person name="Shimamura S."/>
            <person name="Takaki Y."/>
            <person name="Nagai Y."/>
            <person name="Toyoda A."/>
            <person name="Suzuki Y."/>
            <person name="Arimoto A."/>
            <person name="Ishii H."/>
            <person name="Satoh N."/>
            <person name="Nishiyama T."/>
            <person name="Hasebe M."/>
            <person name="Maruyama T."/>
            <person name="Minagawa J."/>
            <person name="Obokata J."/>
            <person name="Shigenobu S."/>
        </authorList>
    </citation>
    <scope>NUCLEOTIDE SEQUENCE [LARGE SCALE GENOMIC DNA]</scope>
</reference>
<dbReference type="Proteomes" id="UP000762676">
    <property type="component" value="Unassembled WGS sequence"/>
</dbReference>